<comment type="caution">
    <text evidence="1">The sequence shown here is derived from an EMBL/GenBank/DDBJ whole genome shotgun (WGS) entry which is preliminary data.</text>
</comment>
<evidence type="ECO:0000313" key="1">
    <source>
        <dbReference type="EMBL" id="OUC39786.1"/>
    </source>
</evidence>
<proteinExistence type="predicted"/>
<gene>
    <name evidence="1" type="ORF">D917_00827</name>
</gene>
<reference evidence="1 2" key="1">
    <citation type="submission" date="2015-04" db="EMBL/GenBank/DDBJ databases">
        <title>Draft genome of the roundworm Trichinella nativa.</title>
        <authorList>
            <person name="Mitreva M."/>
        </authorList>
    </citation>
    <scope>NUCLEOTIDE SEQUENCE [LARGE SCALE GENOMIC DNA]</scope>
    <source>
        <strain evidence="1 2">ISS45</strain>
    </source>
</reference>
<name>A0A1Y3E7H5_9BILA</name>
<dbReference type="Proteomes" id="UP000243006">
    <property type="component" value="Unassembled WGS sequence"/>
</dbReference>
<sequence length="48" mass="5675">MNTEAVQSMPRSINSLDTTVRYANLYDLNRRLQTFLSIIYPEYVKDFS</sequence>
<dbReference type="AlphaFoldDB" id="A0A1Y3E7H5"/>
<dbReference type="EMBL" id="LVZM01023725">
    <property type="protein sequence ID" value="OUC39786.1"/>
    <property type="molecule type" value="Genomic_DNA"/>
</dbReference>
<organism evidence="1 2">
    <name type="scientific">Trichinella nativa</name>
    <dbReference type="NCBI Taxonomy" id="6335"/>
    <lineage>
        <taxon>Eukaryota</taxon>
        <taxon>Metazoa</taxon>
        <taxon>Ecdysozoa</taxon>
        <taxon>Nematoda</taxon>
        <taxon>Enoplea</taxon>
        <taxon>Dorylaimia</taxon>
        <taxon>Trichinellida</taxon>
        <taxon>Trichinellidae</taxon>
        <taxon>Trichinella</taxon>
    </lineage>
</organism>
<evidence type="ECO:0000313" key="2">
    <source>
        <dbReference type="Proteomes" id="UP000243006"/>
    </source>
</evidence>
<accession>A0A1Y3E7H5</accession>
<protein>
    <submittedName>
        <fullName evidence="1">Uncharacterized protein</fullName>
    </submittedName>
</protein>